<keyword evidence="2" id="KW-0808">Transferase</keyword>
<gene>
    <name evidence="2" type="primary">glgC_5</name>
    <name evidence="2" type="ORF">CM83_9946</name>
</gene>
<proteinExistence type="predicted"/>
<evidence type="ECO:0000313" key="3">
    <source>
        <dbReference type="EMBL" id="JAG53221.1"/>
    </source>
</evidence>
<dbReference type="AlphaFoldDB" id="A0A0A9YHR3"/>
<sequence>MGNMLAGKRHKTEGGVIYATSTKSVKLRKCGRTNGDKDTKIFEDENRPATPPPTENKDRSCYCKMGKLESSFRSLNAKRFFNHRKKSMLSNLRNEFSKGPYVTFGRLDNELEN</sequence>
<feature type="compositionally biased region" description="Basic and acidic residues" evidence="1">
    <location>
        <begin position="34"/>
        <end position="47"/>
    </location>
</feature>
<name>A0A0A9YHR3_LYGHE</name>
<reference evidence="2" key="2">
    <citation type="submission" date="2014-07" db="EMBL/GenBank/DDBJ databases">
        <authorList>
            <person name="Hull J."/>
        </authorList>
    </citation>
    <scope>NUCLEOTIDE SEQUENCE</scope>
</reference>
<protein>
    <submittedName>
        <fullName evidence="2">Glucose-1-phosphate adenylyltransferase</fullName>
    </submittedName>
</protein>
<keyword evidence="2" id="KW-0548">Nucleotidyltransferase</keyword>
<evidence type="ECO:0000313" key="2">
    <source>
        <dbReference type="EMBL" id="JAG30623.1"/>
    </source>
</evidence>
<dbReference type="EMBL" id="GBHO01012981">
    <property type="protein sequence ID" value="JAG30623.1"/>
    <property type="molecule type" value="Transcribed_RNA"/>
</dbReference>
<dbReference type="EMBL" id="GBRD01012603">
    <property type="protein sequence ID" value="JAG53221.1"/>
    <property type="molecule type" value="Transcribed_RNA"/>
</dbReference>
<evidence type="ECO:0000256" key="1">
    <source>
        <dbReference type="SAM" id="MobiDB-lite"/>
    </source>
</evidence>
<reference evidence="3" key="3">
    <citation type="submission" date="2014-09" db="EMBL/GenBank/DDBJ databases">
        <authorList>
            <person name="Magalhaes I.L.F."/>
            <person name="Oliveira U."/>
            <person name="Santos F.R."/>
            <person name="Vidigal T.H.D.A."/>
            <person name="Brescovit A.D."/>
            <person name="Santos A.J."/>
        </authorList>
    </citation>
    <scope>NUCLEOTIDE SEQUENCE</scope>
</reference>
<accession>A0A0A9YHR3</accession>
<organism evidence="2">
    <name type="scientific">Lygus hesperus</name>
    <name type="common">Western plant bug</name>
    <dbReference type="NCBI Taxonomy" id="30085"/>
    <lineage>
        <taxon>Eukaryota</taxon>
        <taxon>Metazoa</taxon>
        <taxon>Ecdysozoa</taxon>
        <taxon>Arthropoda</taxon>
        <taxon>Hexapoda</taxon>
        <taxon>Insecta</taxon>
        <taxon>Pterygota</taxon>
        <taxon>Neoptera</taxon>
        <taxon>Paraneoptera</taxon>
        <taxon>Hemiptera</taxon>
        <taxon>Heteroptera</taxon>
        <taxon>Panheteroptera</taxon>
        <taxon>Cimicomorpha</taxon>
        <taxon>Miridae</taxon>
        <taxon>Mirini</taxon>
        <taxon>Lygus</taxon>
    </lineage>
</organism>
<dbReference type="GO" id="GO:0016779">
    <property type="term" value="F:nucleotidyltransferase activity"/>
    <property type="evidence" value="ECO:0007669"/>
    <property type="project" value="UniProtKB-KW"/>
</dbReference>
<feature type="region of interest" description="Disordered" evidence="1">
    <location>
        <begin position="29"/>
        <end position="58"/>
    </location>
</feature>
<reference evidence="2" key="1">
    <citation type="journal article" date="2014" name="PLoS ONE">
        <title>Transcriptome-Based Identification of ABC Transporters in the Western Tarnished Plant Bug Lygus hesperus.</title>
        <authorList>
            <person name="Hull J.J."/>
            <person name="Chaney K."/>
            <person name="Geib S.M."/>
            <person name="Fabrick J.A."/>
            <person name="Brent C.S."/>
            <person name="Walsh D."/>
            <person name="Lavine L.C."/>
        </authorList>
    </citation>
    <scope>NUCLEOTIDE SEQUENCE</scope>
</reference>